<dbReference type="InterPro" id="IPR024862">
    <property type="entry name" value="TRPV"/>
</dbReference>
<feature type="transmembrane region" description="Helical" evidence="2">
    <location>
        <begin position="1133"/>
        <end position="1153"/>
    </location>
</feature>
<gene>
    <name evidence="3" type="ORF">RclHR1_06770010</name>
</gene>
<keyword evidence="4" id="KW-1185">Reference proteome</keyword>
<evidence type="ECO:0000256" key="1">
    <source>
        <dbReference type="ARBA" id="ARBA00022737"/>
    </source>
</evidence>
<feature type="transmembrane region" description="Helical" evidence="2">
    <location>
        <begin position="161"/>
        <end position="180"/>
    </location>
</feature>
<feature type="transmembrane region" description="Helical" evidence="2">
    <location>
        <begin position="904"/>
        <end position="926"/>
    </location>
</feature>
<dbReference type="EMBL" id="BEXD01004067">
    <property type="protein sequence ID" value="GBC06327.1"/>
    <property type="molecule type" value="Genomic_DNA"/>
</dbReference>
<evidence type="ECO:0000256" key="2">
    <source>
        <dbReference type="SAM" id="Phobius"/>
    </source>
</evidence>
<evidence type="ECO:0000313" key="4">
    <source>
        <dbReference type="Proteomes" id="UP000247702"/>
    </source>
</evidence>
<feature type="transmembrane region" description="Helical" evidence="2">
    <location>
        <begin position="938"/>
        <end position="958"/>
    </location>
</feature>
<dbReference type="AlphaFoldDB" id="A0A2Z6SJG1"/>
<dbReference type="GO" id="GO:0005216">
    <property type="term" value="F:monoatomic ion channel activity"/>
    <property type="evidence" value="ECO:0007669"/>
    <property type="project" value="InterPro"/>
</dbReference>
<feature type="transmembrane region" description="Helical" evidence="2">
    <location>
        <begin position="970"/>
        <end position="998"/>
    </location>
</feature>
<keyword evidence="2" id="KW-1133">Transmembrane helix</keyword>
<name>A0A2Z6SJG1_9GLOM</name>
<dbReference type="PANTHER" id="PTHR10582">
    <property type="entry name" value="TRANSIENT RECEPTOR POTENTIAL ION CHANNEL PROTEIN"/>
    <property type="match status" value="1"/>
</dbReference>
<keyword evidence="2" id="KW-0472">Membrane</keyword>
<evidence type="ECO:0000313" key="3">
    <source>
        <dbReference type="EMBL" id="GBC06327.1"/>
    </source>
</evidence>
<dbReference type="PANTHER" id="PTHR10582:SF2">
    <property type="entry name" value="INACTIVE"/>
    <property type="match status" value="1"/>
</dbReference>
<organism evidence="3 4">
    <name type="scientific">Rhizophagus clarus</name>
    <dbReference type="NCBI Taxonomy" id="94130"/>
    <lineage>
        <taxon>Eukaryota</taxon>
        <taxon>Fungi</taxon>
        <taxon>Fungi incertae sedis</taxon>
        <taxon>Mucoromycota</taxon>
        <taxon>Glomeromycotina</taxon>
        <taxon>Glomeromycetes</taxon>
        <taxon>Glomerales</taxon>
        <taxon>Glomeraceae</taxon>
        <taxon>Rhizophagus</taxon>
    </lineage>
</organism>
<feature type="transmembrane region" description="Helical" evidence="2">
    <location>
        <begin position="1048"/>
        <end position="1070"/>
    </location>
</feature>
<dbReference type="STRING" id="94130.A0A2Z6SJG1"/>
<accession>A0A2Z6SJG1</accession>
<proteinExistence type="predicted"/>
<dbReference type="GO" id="GO:0098703">
    <property type="term" value="P:calcium ion import across plasma membrane"/>
    <property type="evidence" value="ECO:0007669"/>
    <property type="project" value="TreeGrafter"/>
</dbReference>
<keyword evidence="1" id="KW-0677">Repeat</keyword>
<reference evidence="3 4" key="1">
    <citation type="submission" date="2017-11" db="EMBL/GenBank/DDBJ databases">
        <title>The genome of Rhizophagus clarus HR1 reveals common genetic basis of auxotrophy among arbuscular mycorrhizal fungi.</title>
        <authorList>
            <person name="Kobayashi Y."/>
        </authorList>
    </citation>
    <scope>NUCLEOTIDE SEQUENCE [LARGE SCALE GENOMIC DNA]</scope>
    <source>
        <strain evidence="3 4">HR1</strain>
    </source>
</reference>
<sequence>MTEDLENRSYGEKLTYVSISPDGSLVATFNPYKSFISIEKLVKNEINDKETVSKAIKTSIEIDNNKFFNKKPFNILGWSLAVSDIINNDVGLVAISCITDEDMSQIETIEEGSFQKAYLRLSSISIREIHYSLLYIPFEIICYCTNLFFIDQDPISDPLPYILFIGIPFLILALPEFFYVSKILRGDSKQYQLSETSSKGMIKLFKFSFNNNDTCVSDTIYHLGGVVTFLKNSKKNSATLICTNCVKIKKYKIKLKKNISISKDNTYLLPENLFKKLENIKDAKINWKYLLKSRYQEFLMIDTNDHQKIKNIEIYNMNTLQLVNIFCRHREEDFLISNDNEPGIFAISTDSRLFAYSYGDNIITIYLMESGLEITSKTFNDICEIKFLEFIENNEKLFIIEQGKGGDAKFHIWFISGCINDYFPIPHGDIPLSNDISTLLKYDEYYHTITKANGKVVFINGRNNENQFHVISEILINMATFEENDRVIDKHEHIYYSHDIEPWNDKVQSISSRFLNNDKRLLLIIGQNSIQVWKSKSQNFKDFEDFKCFENSNLVYIFISKIPFKSKPRFQIKNDMTIIIIHACKSLVYLYNHKYIKSIDSKEKHQKFVSGVTNIIKDFIRKYPDNWKLMEVRYPLMAYLIYSRSFSLIKYILFGTNYLTSSQVKNTEILHRPQKKYGSYPYYDDLKLYDDFKLADEDLKSTNDLEFALRFCKDRDAVILAYLLEYYSENSMTHIGWMINVTKILPELSLSNYDYYANYMDLLLYKPCFGEMKYNFPIKRFKELSVQQDTLKVYIPLTQLISPKEIFGYKRIRNNILPDIYMVPLPNFTTHDLKTKEKTKKSIVGKLLTIICFVRKAFIPPYYKKLNDRDLSPFLQIEKNENEFFNIPSMGATINSRWRQTMKYWVGPLSFYIVFLIIFSTLSQIFLSEDLNYHNLNITMNITITVFFYYIGIYLLVVEMMQMMKYRSKYFTIFNILDLCSIILGIIVFTLILLVRIFGIANIISNETIIILTTITTLLLWIELLLWFRLFSVIAINIFIFGNILKKIIPFFAFMFILIIGFGHSMFVLLGHPSLLNLNPPDSTYTLNNGTENLILTGPSQDNPFDTIWDAMLSTYYMNTINFNDYNYWQLKLFAFIANVVIVLVLFNMIIALMNDTFNSAKEDGNLGLLMYRAELINDFERLDVHFTLNNSPYICFHQDPELMEKWMKKSQELRETKLYSWFSESVDKESITYDNGNILSWYEALISNNENHDSLSIVSGS</sequence>
<feature type="transmembrane region" description="Helical" evidence="2">
    <location>
        <begin position="129"/>
        <end position="149"/>
    </location>
</feature>
<dbReference type="GO" id="GO:0005886">
    <property type="term" value="C:plasma membrane"/>
    <property type="evidence" value="ECO:0007669"/>
    <property type="project" value="TreeGrafter"/>
</dbReference>
<comment type="caution">
    <text evidence="3">The sequence shown here is derived from an EMBL/GenBank/DDBJ whole genome shotgun (WGS) entry which is preliminary data.</text>
</comment>
<keyword evidence="2" id="KW-0812">Transmembrane</keyword>
<dbReference type="Proteomes" id="UP000247702">
    <property type="component" value="Unassembled WGS sequence"/>
</dbReference>
<protein>
    <submittedName>
        <fullName evidence="3">Uncharacterized protein</fullName>
    </submittedName>
</protein>